<feature type="region of interest" description="Disordered" evidence="1">
    <location>
        <begin position="1"/>
        <end position="29"/>
    </location>
</feature>
<keyword evidence="3" id="KW-1185">Reference proteome</keyword>
<dbReference type="Proteomes" id="UP000184731">
    <property type="component" value="Chromosome"/>
</dbReference>
<dbReference type="AlphaFoldDB" id="A0A1L4CZ14"/>
<organism evidence="2 3">
    <name type="scientific">Silvanigrella aquatica</name>
    <dbReference type="NCBI Taxonomy" id="1915309"/>
    <lineage>
        <taxon>Bacteria</taxon>
        <taxon>Pseudomonadati</taxon>
        <taxon>Bdellovibrionota</taxon>
        <taxon>Oligoflexia</taxon>
        <taxon>Silvanigrellales</taxon>
        <taxon>Silvanigrellaceae</taxon>
        <taxon>Silvanigrella</taxon>
    </lineage>
</organism>
<accession>A0A1L4CZ14</accession>
<dbReference type="KEGG" id="saqi:AXG55_04355"/>
<name>A0A1L4CZ14_9BACT</name>
<evidence type="ECO:0000313" key="2">
    <source>
        <dbReference type="EMBL" id="APJ03175.1"/>
    </source>
</evidence>
<evidence type="ECO:0000313" key="3">
    <source>
        <dbReference type="Proteomes" id="UP000184731"/>
    </source>
</evidence>
<protein>
    <submittedName>
        <fullName evidence="2">Uncharacterized protein</fullName>
    </submittedName>
</protein>
<feature type="compositionally biased region" description="Basic and acidic residues" evidence="1">
    <location>
        <begin position="119"/>
        <end position="136"/>
    </location>
</feature>
<feature type="region of interest" description="Disordered" evidence="1">
    <location>
        <begin position="119"/>
        <end position="144"/>
    </location>
</feature>
<reference evidence="2 3" key="1">
    <citation type="submission" date="2016-10" db="EMBL/GenBank/DDBJ databases">
        <title>Silvanigrella aquatica sp. nov., isolated from a freshwater lake located in the Black Forest, Germany, description of Silvanigrellaceae fam. nov., Silvanigrellales ord. nov., reclassification of the order Bdellovibrionales in the class Oligoflexia, reclassification of the families Bacteriovoracaceae and Halobacteriovoraceae in the new order Bacteriovoracales ord. nov., and reclassification of the family Pseudobacteriovoracaceae in the order Oligoflexiales.</title>
        <authorList>
            <person name="Hahn M.W."/>
            <person name="Schmidt J."/>
            <person name="Koll U."/>
            <person name="Rohde M."/>
            <person name="Verbag S."/>
            <person name="Pitt A."/>
            <person name="Nakai R."/>
            <person name="Naganuma T."/>
            <person name="Lang E."/>
        </authorList>
    </citation>
    <scope>NUCLEOTIDE SEQUENCE [LARGE SCALE GENOMIC DNA]</scope>
    <source>
        <strain evidence="2 3">MWH-Nonnen-W8red</strain>
    </source>
</reference>
<gene>
    <name evidence="2" type="ORF">AXG55_04355</name>
</gene>
<dbReference type="RefSeq" id="WP_148696902.1">
    <property type="nucleotide sequence ID" value="NZ_CP017834.1"/>
</dbReference>
<dbReference type="OrthoDB" id="5297209at2"/>
<evidence type="ECO:0000256" key="1">
    <source>
        <dbReference type="SAM" id="MobiDB-lite"/>
    </source>
</evidence>
<sequence length="144" mass="16892">MNPQKQSEHTKSEREKNKNKQSSEDEQQKWFVRDDFQDLAKFGGDILKKTMATGIDVIKEVKDNFPKEATQFIAKGKEELLKGLSQDMAKNIVSFGIEKFFSVARQHRLEFSIRVRSNNENKTEEEIKIKQSNSKDLRKRKKTR</sequence>
<dbReference type="EMBL" id="CP017834">
    <property type="protein sequence ID" value="APJ03175.1"/>
    <property type="molecule type" value="Genomic_DNA"/>
</dbReference>
<proteinExistence type="predicted"/>